<sequence length="343" mass="38148">MEGEPAAKALLTKCREYGAEEIMGQAIKELNWKRSDLGTQACLKRLQMDYVDVLFFHRPDSSTPIEETVCAMNYQITEAWAIADRLNMIGPTVEQPQYNLLACEQVEVEYAPLYKNYGLGLTTWSPLGSGVLTGKYSIDSPLPENSRFSLENYKNVATRKLVKEILDKVDALKPIAERLGMKVAQLAIAWCLKDQNGLISAAELRHVACKSMDISFQHVQSSLMSRDNDLRAPSQAWLTGWSSLHSLSVSCNRISFFWQRYGVRLRVIAEANKAKNGLVSVDTSVNPRVAALRPSKTMAISDYATALVESGVPVIRLAANEPDFVTPKPIVEAGMKAIPKWHV</sequence>
<evidence type="ECO:0000313" key="5">
    <source>
        <dbReference type="EMBL" id="KAH7331469.1"/>
    </source>
</evidence>
<evidence type="ECO:0000313" key="6">
    <source>
        <dbReference type="Proteomes" id="UP000825935"/>
    </source>
</evidence>
<dbReference type="AlphaFoldDB" id="A0A8T2SF33"/>
<dbReference type="Gene3D" id="3.20.20.100">
    <property type="entry name" value="NADP-dependent oxidoreductase domain"/>
    <property type="match status" value="2"/>
</dbReference>
<dbReference type="GO" id="GO:0016491">
    <property type="term" value="F:oxidoreductase activity"/>
    <property type="evidence" value="ECO:0007669"/>
    <property type="project" value="UniProtKB-KW"/>
</dbReference>
<reference evidence="5" key="1">
    <citation type="submission" date="2021-08" db="EMBL/GenBank/DDBJ databases">
        <title>WGS assembly of Ceratopteris richardii.</title>
        <authorList>
            <person name="Marchant D.B."/>
            <person name="Chen G."/>
            <person name="Jenkins J."/>
            <person name="Shu S."/>
            <person name="Leebens-Mack J."/>
            <person name="Grimwood J."/>
            <person name="Schmutz J."/>
            <person name="Soltis P."/>
            <person name="Soltis D."/>
            <person name="Chen Z.-H."/>
        </authorList>
    </citation>
    <scope>NUCLEOTIDE SEQUENCE</scope>
    <source>
        <strain evidence="5">Whitten #5841</strain>
        <tissue evidence="5">Leaf</tissue>
    </source>
</reference>
<dbReference type="PANTHER" id="PTHR43150">
    <property type="entry name" value="HYPERKINETIC, ISOFORM M"/>
    <property type="match status" value="1"/>
</dbReference>
<dbReference type="SUPFAM" id="SSF53383">
    <property type="entry name" value="PLP-dependent transferases"/>
    <property type="match status" value="1"/>
</dbReference>
<organism evidence="5 6">
    <name type="scientific">Ceratopteris richardii</name>
    <name type="common">Triangle waterfern</name>
    <dbReference type="NCBI Taxonomy" id="49495"/>
    <lineage>
        <taxon>Eukaryota</taxon>
        <taxon>Viridiplantae</taxon>
        <taxon>Streptophyta</taxon>
        <taxon>Embryophyta</taxon>
        <taxon>Tracheophyta</taxon>
        <taxon>Polypodiopsida</taxon>
        <taxon>Polypodiidae</taxon>
        <taxon>Polypodiales</taxon>
        <taxon>Pteridineae</taxon>
        <taxon>Pteridaceae</taxon>
        <taxon>Parkerioideae</taxon>
        <taxon>Ceratopteris</taxon>
    </lineage>
</organism>
<evidence type="ECO:0000259" key="4">
    <source>
        <dbReference type="Pfam" id="PF00248"/>
    </source>
</evidence>
<comment type="similarity">
    <text evidence="1">Belongs to the shaker potassium channel beta subunit family.</text>
</comment>
<keyword evidence="3" id="KW-0560">Oxidoreductase</keyword>
<evidence type="ECO:0000256" key="2">
    <source>
        <dbReference type="ARBA" id="ARBA00022857"/>
    </source>
</evidence>
<dbReference type="Proteomes" id="UP000825935">
    <property type="component" value="Chromosome 20"/>
</dbReference>
<dbReference type="InterPro" id="IPR005399">
    <property type="entry name" value="K_chnl_volt-dep_bsu_KCNAB-rel"/>
</dbReference>
<accession>A0A8T2SF33</accession>
<dbReference type="Gene3D" id="3.90.1150.10">
    <property type="entry name" value="Aspartate Aminotransferase, domain 1"/>
    <property type="match status" value="1"/>
</dbReference>
<dbReference type="EMBL" id="CM035425">
    <property type="protein sequence ID" value="KAH7331469.1"/>
    <property type="molecule type" value="Genomic_DNA"/>
</dbReference>
<keyword evidence="6" id="KW-1185">Reference proteome</keyword>
<comment type="caution">
    <text evidence="5">The sequence shown here is derived from an EMBL/GenBank/DDBJ whole genome shotgun (WGS) entry which is preliminary data.</text>
</comment>
<evidence type="ECO:0000256" key="1">
    <source>
        <dbReference type="ARBA" id="ARBA00006515"/>
    </source>
</evidence>
<dbReference type="Pfam" id="PF00248">
    <property type="entry name" value="Aldo_ket_red"/>
    <property type="match status" value="1"/>
</dbReference>
<dbReference type="SUPFAM" id="SSF51430">
    <property type="entry name" value="NAD(P)-linked oxidoreductase"/>
    <property type="match status" value="1"/>
</dbReference>
<dbReference type="PANTHER" id="PTHR43150:SF2">
    <property type="entry name" value="HYPERKINETIC, ISOFORM M"/>
    <property type="match status" value="1"/>
</dbReference>
<dbReference type="InterPro" id="IPR015424">
    <property type="entry name" value="PyrdxlP-dep_Trfase"/>
</dbReference>
<dbReference type="InterPro" id="IPR015422">
    <property type="entry name" value="PyrdxlP-dep_Trfase_small"/>
</dbReference>
<dbReference type="InterPro" id="IPR036812">
    <property type="entry name" value="NAD(P)_OxRdtase_dom_sf"/>
</dbReference>
<keyword evidence="2" id="KW-0521">NADP</keyword>
<gene>
    <name evidence="5" type="ORF">KP509_20G035300</name>
</gene>
<dbReference type="InterPro" id="IPR023210">
    <property type="entry name" value="NADP_OxRdtase_dom"/>
</dbReference>
<proteinExistence type="inferred from homology"/>
<name>A0A8T2SF33_CERRI</name>
<protein>
    <recommendedName>
        <fullName evidence="4">NADP-dependent oxidoreductase domain-containing protein</fullName>
    </recommendedName>
</protein>
<feature type="domain" description="NADP-dependent oxidoreductase" evidence="4">
    <location>
        <begin position="34"/>
        <end position="200"/>
    </location>
</feature>
<dbReference type="OrthoDB" id="2310150at2759"/>
<evidence type="ECO:0000256" key="3">
    <source>
        <dbReference type="ARBA" id="ARBA00023002"/>
    </source>
</evidence>